<dbReference type="PROSITE" id="PS51257">
    <property type="entry name" value="PROKAR_LIPOPROTEIN"/>
    <property type="match status" value="1"/>
</dbReference>
<dbReference type="KEGG" id="hcz:G9Q37_16030"/>
<dbReference type="EMBL" id="CP049989">
    <property type="protein sequence ID" value="QIM53550.1"/>
    <property type="molecule type" value="Genomic_DNA"/>
</dbReference>
<evidence type="ECO:0000313" key="2">
    <source>
        <dbReference type="EMBL" id="QIM53550.1"/>
    </source>
</evidence>
<keyword evidence="1" id="KW-0732">Signal</keyword>
<accession>A0A6G8IKN3</accession>
<proteinExistence type="predicted"/>
<sequence>MPLFRPNGLLPLLAAPLLLAACSPTFNWRALPTDGAPLQALMPCKPEKAERQVPLAGVATSLQMRSCEAGGLTFAVAWADVGDAARVAPALAGWRRASLLALQADPALADTPPAGAPRSVKGASEAVGLQAEGRDHRGAPMRMQAVHATRGTLIVQAAVYGAAIDERAAATFFEGLELP</sequence>
<protein>
    <submittedName>
        <fullName evidence="2">Uncharacterized protein</fullName>
    </submittedName>
</protein>
<dbReference type="Proteomes" id="UP000503162">
    <property type="component" value="Chromosome"/>
</dbReference>
<evidence type="ECO:0000313" key="3">
    <source>
        <dbReference type="Proteomes" id="UP000503162"/>
    </source>
</evidence>
<organism evidence="2 3">
    <name type="scientific">Hydrogenophaga crocea</name>
    <dbReference type="NCBI Taxonomy" id="2716225"/>
    <lineage>
        <taxon>Bacteria</taxon>
        <taxon>Pseudomonadati</taxon>
        <taxon>Pseudomonadota</taxon>
        <taxon>Betaproteobacteria</taxon>
        <taxon>Burkholderiales</taxon>
        <taxon>Comamonadaceae</taxon>
        <taxon>Hydrogenophaga</taxon>
    </lineage>
</organism>
<keyword evidence="3" id="KW-1185">Reference proteome</keyword>
<feature type="signal peptide" evidence="1">
    <location>
        <begin position="1"/>
        <end position="20"/>
    </location>
</feature>
<dbReference type="RefSeq" id="WP_166228674.1">
    <property type="nucleotide sequence ID" value="NZ_CP049989.1"/>
</dbReference>
<gene>
    <name evidence="2" type="ORF">G9Q37_16030</name>
</gene>
<feature type="chain" id="PRO_5026120190" evidence="1">
    <location>
        <begin position="21"/>
        <end position="179"/>
    </location>
</feature>
<dbReference type="AlphaFoldDB" id="A0A6G8IKN3"/>
<name>A0A6G8IKN3_9BURK</name>
<reference evidence="2 3" key="1">
    <citation type="submission" date="2020-03" db="EMBL/GenBank/DDBJ databases">
        <title>Hydrogenophaga sp. nov. isolated from cyanobacterial mat.</title>
        <authorList>
            <person name="Thorat V."/>
            <person name="Kirdat K."/>
            <person name="Tiwarekar B."/>
            <person name="Costa E.D."/>
            <person name="Yadav A."/>
        </authorList>
    </citation>
    <scope>NUCLEOTIDE SEQUENCE [LARGE SCALE GENOMIC DNA]</scope>
    <source>
        <strain evidence="2 3">BA0156</strain>
    </source>
</reference>
<evidence type="ECO:0000256" key="1">
    <source>
        <dbReference type="SAM" id="SignalP"/>
    </source>
</evidence>